<dbReference type="Proteomes" id="UP000003011">
    <property type="component" value="Unassembled WGS sequence"/>
</dbReference>
<evidence type="ECO:0000256" key="4">
    <source>
        <dbReference type="ARBA" id="ARBA00022989"/>
    </source>
</evidence>
<dbReference type="GO" id="GO:0005886">
    <property type="term" value="C:plasma membrane"/>
    <property type="evidence" value="ECO:0007669"/>
    <property type="project" value="UniProtKB-SubCell"/>
</dbReference>
<dbReference type="PANTHER" id="PTHR35007:SF2">
    <property type="entry name" value="PILUS ASSEMBLE PROTEIN"/>
    <property type="match status" value="1"/>
</dbReference>
<dbReference type="AlphaFoldDB" id="G5GID0"/>
<dbReference type="eggNOG" id="COG2064">
    <property type="taxonomic scope" value="Bacteria"/>
</dbReference>
<evidence type="ECO:0000313" key="9">
    <source>
        <dbReference type="Proteomes" id="UP000003011"/>
    </source>
</evidence>
<dbReference type="OrthoDB" id="9810662at2"/>
<evidence type="ECO:0000256" key="6">
    <source>
        <dbReference type="SAM" id="Phobius"/>
    </source>
</evidence>
<evidence type="ECO:0000259" key="7">
    <source>
        <dbReference type="Pfam" id="PF00482"/>
    </source>
</evidence>
<gene>
    <name evidence="8" type="ORF">HMPREF9333_01320</name>
</gene>
<keyword evidence="5 6" id="KW-0472">Membrane</keyword>
<keyword evidence="2" id="KW-1003">Cell membrane</keyword>
<protein>
    <recommendedName>
        <fullName evidence="7">Type II secretion system protein GspF domain-containing protein</fullName>
    </recommendedName>
</protein>
<dbReference type="STRING" id="679200.HMPREF9333_01320"/>
<dbReference type="RefSeq" id="WP_005540890.1">
    <property type="nucleotide sequence ID" value="NZ_JH378832.1"/>
</dbReference>
<dbReference type="HOGENOM" id="CLU_056917_4_0_9"/>
<evidence type="ECO:0000256" key="2">
    <source>
        <dbReference type="ARBA" id="ARBA00022475"/>
    </source>
</evidence>
<comment type="subcellular location">
    <subcellularLocation>
        <location evidence="1">Cell membrane</location>
        <topology evidence="1">Multi-pass membrane protein</topology>
    </subcellularLocation>
</comment>
<dbReference type="InterPro" id="IPR018076">
    <property type="entry name" value="T2SS_GspF_dom"/>
</dbReference>
<keyword evidence="4 6" id="KW-1133">Transmembrane helix</keyword>
<feature type="transmembrane region" description="Helical" evidence="6">
    <location>
        <begin position="6"/>
        <end position="27"/>
    </location>
</feature>
<proteinExistence type="predicted"/>
<name>G5GID0_9FIRM</name>
<dbReference type="PANTHER" id="PTHR35007">
    <property type="entry name" value="INTEGRAL MEMBRANE PROTEIN-RELATED"/>
    <property type="match status" value="1"/>
</dbReference>
<sequence length="306" mass="33696">MFLMIIMALSLSVVVYIFIEGFLTVAFSKTLKLAKRVEDAENLEKIDDDGNYSQTALTKRLFGNMMNNLFDIVSMIIPKSLVATENATEQLRQAGMNVTPQVYAARVLVTTICFGITGLLVAFLLNQSISGVLVAGIFGLAAGIILSRFSLKRKIKKRKEAIYHQLPEVMDLLSVSVASGLGFDQALAYVVEKSEGVLIQEFDITRREMALGRPRREALTALGERCDNLEIKTFTTAVLQADEMGASLQNILHVQADTIRMAHKQNVEEQAQKLAVKILLPLVFLILPVVLIVILGPAVIQLITGF</sequence>
<organism evidence="8 9">
    <name type="scientific">Johnsonella ignava ATCC 51276</name>
    <dbReference type="NCBI Taxonomy" id="679200"/>
    <lineage>
        <taxon>Bacteria</taxon>
        <taxon>Bacillati</taxon>
        <taxon>Bacillota</taxon>
        <taxon>Clostridia</taxon>
        <taxon>Lachnospirales</taxon>
        <taxon>Lachnospiraceae</taxon>
        <taxon>Johnsonella</taxon>
    </lineage>
</organism>
<feature type="transmembrane region" description="Helical" evidence="6">
    <location>
        <begin position="278"/>
        <end position="303"/>
    </location>
</feature>
<feature type="transmembrane region" description="Helical" evidence="6">
    <location>
        <begin position="103"/>
        <end position="125"/>
    </location>
</feature>
<dbReference type="EMBL" id="ACZL01000021">
    <property type="protein sequence ID" value="EHI55605.1"/>
    <property type="molecule type" value="Genomic_DNA"/>
</dbReference>
<evidence type="ECO:0000256" key="5">
    <source>
        <dbReference type="ARBA" id="ARBA00023136"/>
    </source>
</evidence>
<reference evidence="8 9" key="1">
    <citation type="submission" date="2011-08" db="EMBL/GenBank/DDBJ databases">
        <title>The Genome Sequence of Johnsonella ignava ATCC 51276.</title>
        <authorList>
            <consortium name="The Broad Institute Genome Sequencing Platform"/>
            <person name="Earl A."/>
            <person name="Ward D."/>
            <person name="Feldgarden M."/>
            <person name="Gevers D."/>
            <person name="Izard J."/>
            <person name="Blanton J.M."/>
            <person name="Baranova O.V."/>
            <person name="Dewhirst F.E."/>
            <person name="Young S.K."/>
            <person name="Zeng Q."/>
            <person name="Gargeya S."/>
            <person name="Fitzgerald M."/>
            <person name="Haas B."/>
            <person name="Abouelleil A."/>
            <person name="Alvarado L."/>
            <person name="Arachchi H.M."/>
            <person name="Berlin A."/>
            <person name="Brown A."/>
            <person name="Chapman S.B."/>
            <person name="Chen Z."/>
            <person name="Dunbar C."/>
            <person name="Freedman E."/>
            <person name="Gearin G."/>
            <person name="Gellesch M."/>
            <person name="Goldberg J."/>
            <person name="Griggs A."/>
            <person name="Gujja S."/>
            <person name="Heiman D."/>
            <person name="Howarth C."/>
            <person name="Larson L."/>
            <person name="Lui A."/>
            <person name="MacDonald P.J.P."/>
            <person name="Montmayeur A."/>
            <person name="Murphy C."/>
            <person name="Neiman D."/>
            <person name="Pearson M."/>
            <person name="Priest M."/>
            <person name="Roberts A."/>
            <person name="Saif S."/>
            <person name="Shea T."/>
            <person name="Shenoy N."/>
            <person name="Sisk P."/>
            <person name="Stolte C."/>
            <person name="Sykes S."/>
            <person name="Wortman J."/>
            <person name="Nusbaum C."/>
            <person name="Birren B."/>
        </authorList>
    </citation>
    <scope>NUCLEOTIDE SEQUENCE [LARGE SCALE GENOMIC DNA]</scope>
    <source>
        <strain evidence="8 9">ATCC 51276</strain>
    </source>
</reference>
<feature type="transmembrane region" description="Helical" evidence="6">
    <location>
        <begin position="131"/>
        <end position="151"/>
    </location>
</feature>
<keyword evidence="9" id="KW-1185">Reference proteome</keyword>
<keyword evidence="3 6" id="KW-0812">Transmembrane</keyword>
<comment type="caution">
    <text evidence="8">The sequence shown here is derived from an EMBL/GenBank/DDBJ whole genome shotgun (WGS) entry which is preliminary data.</text>
</comment>
<dbReference type="Pfam" id="PF00482">
    <property type="entry name" value="T2SSF"/>
    <property type="match status" value="1"/>
</dbReference>
<evidence type="ECO:0000256" key="3">
    <source>
        <dbReference type="ARBA" id="ARBA00022692"/>
    </source>
</evidence>
<feature type="domain" description="Type II secretion system protein GspF" evidence="7">
    <location>
        <begin position="171"/>
        <end position="295"/>
    </location>
</feature>
<accession>G5GID0</accession>
<evidence type="ECO:0000313" key="8">
    <source>
        <dbReference type="EMBL" id="EHI55605.1"/>
    </source>
</evidence>
<evidence type="ECO:0000256" key="1">
    <source>
        <dbReference type="ARBA" id="ARBA00004651"/>
    </source>
</evidence>